<sequence length="56" mass="6365">MFRYDHISKLYLSTPFGVASLLAGERRALEATQRHLFHVVTARVTDTMKSKTSRGI</sequence>
<gene>
    <name evidence="1" type="ORF">CUJ84_pRLN3000327</name>
</gene>
<accession>A0A2K9ZGS0</accession>
<proteinExistence type="predicted"/>
<dbReference type="AlphaFoldDB" id="A0A2K9ZGS0"/>
<evidence type="ECO:0000313" key="1">
    <source>
        <dbReference type="EMBL" id="AUW47452.1"/>
    </source>
</evidence>
<dbReference type="EMBL" id="CP025015">
    <property type="protein sequence ID" value="AUW47452.1"/>
    <property type="molecule type" value="Genomic_DNA"/>
</dbReference>
<keyword evidence="1" id="KW-0614">Plasmid</keyword>
<dbReference type="Proteomes" id="UP000238523">
    <property type="component" value="Plasmid pRLN3"/>
</dbReference>
<geneLocation type="plasmid" evidence="2">
    <name>prln3</name>
</geneLocation>
<protein>
    <submittedName>
        <fullName evidence="1">Uncharacterized protein</fullName>
    </submittedName>
</protein>
<evidence type="ECO:0000313" key="2">
    <source>
        <dbReference type="Proteomes" id="UP000238523"/>
    </source>
</evidence>
<reference evidence="1 2" key="1">
    <citation type="submission" date="2017-11" db="EMBL/GenBank/DDBJ databases">
        <title>Complete genome of Rhizobium leguminosarum Norway, an ineffective micro-symbiont.</title>
        <authorList>
            <person name="Hoffrichter A."/>
            <person name="Liang J."/>
            <person name="Brachmann A."/>
            <person name="Marin M."/>
        </authorList>
    </citation>
    <scope>NUCLEOTIDE SEQUENCE [LARGE SCALE GENOMIC DNA]</scope>
    <source>
        <strain evidence="1 2">Norway</strain>
        <plasmid evidence="2">Plasmid prln3</plasmid>
    </source>
</reference>
<organism evidence="1 2">
    <name type="scientific">Rhizobium leguminosarum</name>
    <dbReference type="NCBI Taxonomy" id="384"/>
    <lineage>
        <taxon>Bacteria</taxon>
        <taxon>Pseudomonadati</taxon>
        <taxon>Pseudomonadota</taxon>
        <taxon>Alphaproteobacteria</taxon>
        <taxon>Hyphomicrobiales</taxon>
        <taxon>Rhizobiaceae</taxon>
        <taxon>Rhizobium/Agrobacterium group</taxon>
        <taxon>Rhizobium</taxon>
    </lineage>
</organism>
<name>A0A2K9ZGS0_RHILE</name>